<feature type="domain" description="Putative restriction endonuclease" evidence="1">
    <location>
        <begin position="13"/>
        <end position="178"/>
    </location>
</feature>
<accession>A0A0M2PVW3</accession>
<dbReference type="InterPro" id="IPR008538">
    <property type="entry name" value="Uma2"/>
</dbReference>
<organism evidence="2 3">
    <name type="scientific">Prochlorothrix hollandica PCC 9006 = CALU 1027</name>
    <dbReference type="NCBI Taxonomy" id="317619"/>
    <lineage>
        <taxon>Bacteria</taxon>
        <taxon>Bacillati</taxon>
        <taxon>Cyanobacteriota</taxon>
        <taxon>Cyanophyceae</taxon>
        <taxon>Prochlorotrichales</taxon>
        <taxon>Prochlorotrichaceae</taxon>
        <taxon>Prochlorothrix</taxon>
    </lineage>
</organism>
<dbReference type="Pfam" id="PF05685">
    <property type="entry name" value="Uma2"/>
    <property type="match status" value="1"/>
</dbReference>
<dbReference type="OrthoDB" id="461333at2"/>
<sequence>MIAISPTKANLSLEAFLALPETKPYGEYIDGHIEQKPMPQGEHSTLQIRLGTTINQSALPQKLAHAFTELRCNINGRSFVSDIGVFTWERIPKTPSGRIANRVDTYPDWMIEILSPEQSANRVIKKIMVCLEAGTQLAWLVDPEDESVLVFKRQQFPEMKSEQDRLPVLEILPRLELSAGEVFSWLSFI</sequence>
<dbReference type="AlphaFoldDB" id="A0A0M2PVW3"/>
<keyword evidence="3" id="KW-1185">Reference proteome</keyword>
<protein>
    <recommendedName>
        <fullName evidence="1">Putative restriction endonuclease domain-containing protein</fullName>
    </recommendedName>
</protein>
<dbReference type="STRING" id="317619.GCA_000332315_02808"/>
<dbReference type="SUPFAM" id="SSF52980">
    <property type="entry name" value="Restriction endonuclease-like"/>
    <property type="match status" value="1"/>
</dbReference>
<dbReference type="RefSeq" id="WP_016923057.1">
    <property type="nucleotide sequence ID" value="NZ_KB235938.1"/>
</dbReference>
<dbReference type="InterPro" id="IPR012296">
    <property type="entry name" value="Nuclease_put_TT1808"/>
</dbReference>
<reference evidence="2" key="1">
    <citation type="submission" date="2012-04" db="EMBL/GenBank/DDBJ databases">
        <authorList>
            <person name="Borisov I.G."/>
            <person name="Ivanikova N.V."/>
            <person name="Pinevich A.V."/>
        </authorList>
    </citation>
    <scope>NUCLEOTIDE SEQUENCE [LARGE SCALE GENOMIC DNA]</scope>
    <source>
        <strain evidence="2">CALU 1027</strain>
    </source>
</reference>
<dbReference type="PANTHER" id="PTHR34107:SF5">
    <property type="entry name" value="SLL1355 PROTEIN"/>
    <property type="match status" value="1"/>
</dbReference>
<dbReference type="PANTHER" id="PTHR34107">
    <property type="entry name" value="SLL0198 PROTEIN-RELATED"/>
    <property type="match status" value="1"/>
</dbReference>
<name>A0A0M2PVW3_PROHO</name>
<dbReference type="InterPro" id="IPR011335">
    <property type="entry name" value="Restrct_endonuc-II-like"/>
</dbReference>
<proteinExistence type="predicted"/>
<comment type="caution">
    <text evidence="2">The sequence shown here is derived from an EMBL/GenBank/DDBJ whole genome shotgun (WGS) entry which is preliminary data.</text>
</comment>
<dbReference type="eggNOG" id="COG4636">
    <property type="taxonomic scope" value="Bacteria"/>
</dbReference>
<evidence type="ECO:0000313" key="2">
    <source>
        <dbReference type="EMBL" id="KKI98506.1"/>
    </source>
</evidence>
<dbReference type="CDD" id="cd06260">
    <property type="entry name" value="DUF820-like"/>
    <property type="match status" value="1"/>
</dbReference>
<dbReference type="EMBL" id="AJTX02000008">
    <property type="protein sequence ID" value="KKI98506.1"/>
    <property type="molecule type" value="Genomic_DNA"/>
</dbReference>
<gene>
    <name evidence="2" type="ORF">PROH_19040</name>
</gene>
<evidence type="ECO:0000313" key="3">
    <source>
        <dbReference type="Proteomes" id="UP000034681"/>
    </source>
</evidence>
<dbReference type="Gene3D" id="3.90.1570.10">
    <property type="entry name" value="tt1808, chain A"/>
    <property type="match status" value="1"/>
</dbReference>
<dbReference type="Proteomes" id="UP000034681">
    <property type="component" value="Unassembled WGS sequence"/>
</dbReference>
<evidence type="ECO:0000259" key="1">
    <source>
        <dbReference type="Pfam" id="PF05685"/>
    </source>
</evidence>